<comment type="caution">
    <text evidence="1">The sequence shown here is derived from an EMBL/GenBank/DDBJ whole genome shotgun (WGS) entry which is preliminary data.</text>
</comment>
<name>A0ABC8QNL3_9AQUA</name>
<evidence type="ECO:0000313" key="1">
    <source>
        <dbReference type="EMBL" id="CAK9134271.1"/>
    </source>
</evidence>
<accession>A0ABC8QNL3</accession>
<protein>
    <submittedName>
        <fullName evidence="1">Uncharacterized protein</fullName>
    </submittedName>
</protein>
<organism evidence="1 2">
    <name type="scientific">Ilex paraguariensis</name>
    <name type="common">yerba mate</name>
    <dbReference type="NCBI Taxonomy" id="185542"/>
    <lineage>
        <taxon>Eukaryota</taxon>
        <taxon>Viridiplantae</taxon>
        <taxon>Streptophyta</taxon>
        <taxon>Embryophyta</taxon>
        <taxon>Tracheophyta</taxon>
        <taxon>Spermatophyta</taxon>
        <taxon>Magnoliopsida</taxon>
        <taxon>eudicotyledons</taxon>
        <taxon>Gunneridae</taxon>
        <taxon>Pentapetalae</taxon>
        <taxon>asterids</taxon>
        <taxon>campanulids</taxon>
        <taxon>Aquifoliales</taxon>
        <taxon>Aquifoliaceae</taxon>
        <taxon>Ilex</taxon>
    </lineage>
</organism>
<sequence>MVVTLDYTFGEESFLADEFSLFDWIGSAIVGEVTWKLCKELKVPLILLAGSLEGGVASG</sequence>
<evidence type="ECO:0000313" key="2">
    <source>
        <dbReference type="Proteomes" id="UP001642360"/>
    </source>
</evidence>
<dbReference type="AlphaFoldDB" id="A0ABC8QNL3"/>
<proteinExistence type="predicted"/>
<keyword evidence="2" id="KW-1185">Reference proteome</keyword>
<dbReference type="EMBL" id="CAUOFW020000392">
    <property type="protein sequence ID" value="CAK9134271.1"/>
    <property type="molecule type" value="Genomic_DNA"/>
</dbReference>
<dbReference type="Proteomes" id="UP001642360">
    <property type="component" value="Unassembled WGS sequence"/>
</dbReference>
<reference evidence="1 2" key="1">
    <citation type="submission" date="2024-02" db="EMBL/GenBank/DDBJ databases">
        <authorList>
            <person name="Vignale AGUSTIN F."/>
            <person name="Sosa J E."/>
            <person name="Modenutti C."/>
        </authorList>
    </citation>
    <scope>NUCLEOTIDE SEQUENCE [LARGE SCALE GENOMIC DNA]</scope>
</reference>
<gene>
    <name evidence="1" type="ORF">ILEXP_LOCUS1208</name>
</gene>